<name>A0A1H8AQ18_9RHOB</name>
<dbReference type="AlphaFoldDB" id="A0A1H8AQ18"/>
<keyword evidence="2" id="KW-1185">Reference proteome</keyword>
<reference evidence="2" key="1">
    <citation type="submission" date="2016-10" db="EMBL/GenBank/DDBJ databases">
        <authorList>
            <person name="Varghese N."/>
            <person name="Submissions S."/>
        </authorList>
    </citation>
    <scope>NUCLEOTIDE SEQUENCE [LARGE SCALE GENOMIC DNA]</scope>
    <source>
        <strain evidence="2">DSM 26893</strain>
    </source>
</reference>
<sequence>MPEFEDWDAYDAWLQGQPREVVVAMAARSALRSAPALLAGDGPTDVGLVLLGFRAMLISGVAAVGPTAEIREAAYSAARSAAFSATDSADFAFSAARSAAFSATDAVRYGPNFAYFAARSTDAARFAARSADSAAHSGRSGVSAARSAVSDDSLYASDAISVLARPLWPRDLRFDGIAPDLIDRAAEANPVWSFWARWHDGFLKGAPLDWELQTQIALIPDEAWHKAEGETWQQVAERIAGKIAGIEARFDVRQKKEALEEELRHASIDRLGIGGNLPPEPLDDAPQIDKKYEMIWAPLQVLGEELEKAKPERSRVEAVLSGLTDVLRACLQYAGRKADLAIDVSIKAGVPGSVGYAVLEPEKVSALIEAIRNWLPLI</sequence>
<gene>
    <name evidence="1" type="ORF">SAMN04488011_101259</name>
</gene>
<evidence type="ECO:0000313" key="2">
    <source>
        <dbReference type="Proteomes" id="UP000199372"/>
    </source>
</evidence>
<dbReference type="Proteomes" id="UP000199372">
    <property type="component" value="Unassembled WGS sequence"/>
</dbReference>
<accession>A0A1H8AQ18</accession>
<dbReference type="RefSeq" id="WP_091843398.1">
    <property type="nucleotide sequence ID" value="NZ_FOCM01000001.1"/>
</dbReference>
<protein>
    <submittedName>
        <fullName evidence="1">Uncharacterized protein</fullName>
    </submittedName>
</protein>
<evidence type="ECO:0000313" key="1">
    <source>
        <dbReference type="EMBL" id="SEM72811.1"/>
    </source>
</evidence>
<proteinExistence type="predicted"/>
<organism evidence="1 2">
    <name type="scientific">Palleronia pelagia</name>
    <dbReference type="NCBI Taxonomy" id="387096"/>
    <lineage>
        <taxon>Bacteria</taxon>
        <taxon>Pseudomonadati</taxon>
        <taxon>Pseudomonadota</taxon>
        <taxon>Alphaproteobacteria</taxon>
        <taxon>Rhodobacterales</taxon>
        <taxon>Roseobacteraceae</taxon>
        <taxon>Palleronia</taxon>
    </lineage>
</organism>
<dbReference type="EMBL" id="FOCM01000001">
    <property type="protein sequence ID" value="SEM72811.1"/>
    <property type="molecule type" value="Genomic_DNA"/>
</dbReference>